<dbReference type="GO" id="GO:0044208">
    <property type="term" value="P:'de novo' AMP biosynthetic process"/>
    <property type="evidence" value="ECO:0007669"/>
    <property type="project" value="UniProtKB-UniRule"/>
</dbReference>
<dbReference type="SUPFAM" id="SSF52540">
    <property type="entry name" value="P-loop containing nucleoside triphosphate hydrolases"/>
    <property type="match status" value="1"/>
</dbReference>
<dbReference type="Gene3D" id="1.10.300.10">
    <property type="entry name" value="Adenylosuccinate Synthetase, subunit A, domain 2"/>
    <property type="match status" value="1"/>
</dbReference>
<dbReference type="OrthoDB" id="9807553at2"/>
<keyword evidence="7 8" id="KW-0342">GTP-binding</keyword>
<dbReference type="PANTHER" id="PTHR11846:SF0">
    <property type="entry name" value="ADENYLOSUCCINATE SYNTHETASE"/>
    <property type="match status" value="1"/>
</dbReference>
<keyword evidence="4 8" id="KW-0547">Nucleotide-binding</keyword>
<evidence type="ECO:0000256" key="5">
    <source>
        <dbReference type="ARBA" id="ARBA00022755"/>
    </source>
</evidence>
<evidence type="ECO:0000256" key="3">
    <source>
        <dbReference type="ARBA" id="ARBA00022723"/>
    </source>
</evidence>
<dbReference type="Gene3D" id="3.40.440.10">
    <property type="entry name" value="Adenylosuccinate Synthetase, subunit A, domain 1"/>
    <property type="match status" value="1"/>
</dbReference>
<gene>
    <name evidence="8" type="primary">purA</name>
    <name evidence="11" type="ORF">CDO51_08345</name>
</gene>
<sequence>MSGVVVVGTQWGDEGKGKITDFLAETADVIVRYQGGNNAGHTVKIGEKEYKLHLIPSGIFYGGKTCVLGNGMVIDPQALIDELDYLKQNSVEANHLVISDRAHVIMPYHKVIDGLEESSRGEQKIGTTGKGIGPCYMDKASRVGIRMSDLQDDEELEEKIRLAVTRKNLLLEKMYDVETFDPEEVISEYKEYAKKIRPYIKDTSVILERFNEEKKKMVFEGAQGTLLDLDHGTYPYVTASNPVVGGACSGTGVAPSNISDVAGVVKAYCTRVGDGPFPSELTNEIGDRIREKGNEFGTTTGRPRRTGWLDTVILNYAKRINGLNHIVLTLVDVLSGFETVKICVGYKYRGEVIKHFPASQKILSECSPIYEEIPGWYEDISQIEKFEDFPDNARKYVKRIEELTSLPVSIVSVGPKRSQTKVRNKIFE</sequence>
<keyword evidence="5 8" id="KW-0658">Purine biosynthesis</keyword>
<comment type="similarity">
    <text evidence="8 10">Belongs to the adenylosuccinate synthetase family.</text>
</comment>
<dbReference type="PANTHER" id="PTHR11846">
    <property type="entry name" value="ADENYLOSUCCINATE SYNTHETASE"/>
    <property type="match status" value="1"/>
</dbReference>
<keyword evidence="6 8" id="KW-0460">Magnesium</keyword>
<comment type="function">
    <text evidence="8">Plays an important role in the de novo pathway of purine nucleotide biosynthesis. Catalyzes the first committed step in the biosynthesis of AMP from IMP.</text>
</comment>
<keyword evidence="2 8" id="KW-0436">Ligase</keyword>
<evidence type="ECO:0000256" key="6">
    <source>
        <dbReference type="ARBA" id="ARBA00022842"/>
    </source>
</evidence>
<feature type="binding site" description="in other chain" evidence="8">
    <location>
        <position position="128"/>
    </location>
    <ligand>
        <name>IMP</name>
        <dbReference type="ChEBI" id="CHEBI:58053"/>
        <note>ligand shared between dimeric partners</note>
    </ligand>
</feature>
<dbReference type="GO" id="GO:0005525">
    <property type="term" value="F:GTP binding"/>
    <property type="evidence" value="ECO:0007669"/>
    <property type="project" value="UniProtKB-UniRule"/>
</dbReference>
<dbReference type="InterPro" id="IPR042110">
    <property type="entry name" value="Adenylosuccinate_synth_dom2"/>
</dbReference>
<dbReference type="InterPro" id="IPR033128">
    <property type="entry name" value="Adenylosuccin_syn_Lys_AS"/>
</dbReference>
<feature type="active site" evidence="9">
    <location>
        <position position="139"/>
    </location>
</feature>
<dbReference type="GO" id="GO:0046040">
    <property type="term" value="P:IMP metabolic process"/>
    <property type="evidence" value="ECO:0007669"/>
    <property type="project" value="TreeGrafter"/>
</dbReference>
<dbReference type="Gene3D" id="3.90.170.10">
    <property type="entry name" value="Adenylosuccinate Synthetase, subunit A, domain 3"/>
    <property type="match status" value="1"/>
</dbReference>
<evidence type="ECO:0000256" key="10">
    <source>
        <dbReference type="RuleBase" id="RU000520"/>
    </source>
</evidence>
<dbReference type="InterPro" id="IPR027417">
    <property type="entry name" value="P-loop_NTPase"/>
</dbReference>
<comment type="subunit">
    <text evidence="1 8">Homodimer.</text>
</comment>
<keyword evidence="8" id="KW-0963">Cytoplasm</keyword>
<comment type="catalytic activity">
    <reaction evidence="8 10">
        <text>IMP + L-aspartate + GTP = N(6)-(1,2-dicarboxyethyl)-AMP + GDP + phosphate + 2 H(+)</text>
        <dbReference type="Rhea" id="RHEA:15753"/>
        <dbReference type="ChEBI" id="CHEBI:15378"/>
        <dbReference type="ChEBI" id="CHEBI:29991"/>
        <dbReference type="ChEBI" id="CHEBI:37565"/>
        <dbReference type="ChEBI" id="CHEBI:43474"/>
        <dbReference type="ChEBI" id="CHEBI:57567"/>
        <dbReference type="ChEBI" id="CHEBI:58053"/>
        <dbReference type="ChEBI" id="CHEBI:58189"/>
        <dbReference type="EC" id="6.3.4.4"/>
    </reaction>
</comment>
<feature type="binding site" evidence="8">
    <location>
        <position position="40"/>
    </location>
    <ligand>
        <name>Mg(2+)</name>
        <dbReference type="ChEBI" id="CHEBI:18420"/>
    </ligand>
</feature>
<evidence type="ECO:0000256" key="1">
    <source>
        <dbReference type="ARBA" id="ARBA00011738"/>
    </source>
</evidence>
<dbReference type="CDD" id="cd03108">
    <property type="entry name" value="AdSS"/>
    <property type="match status" value="1"/>
</dbReference>
<dbReference type="RefSeq" id="WP_089023822.1">
    <property type="nucleotide sequence ID" value="NZ_NIQC01000017.1"/>
</dbReference>
<dbReference type="GO" id="GO:0000287">
    <property type="term" value="F:magnesium ion binding"/>
    <property type="evidence" value="ECO:0007669"/>
    <property type="project" value="UniProtKB-UniRule"/>
</dbReference>
<evidence type="ECO:0000313" key="12">
    <source>
        <dbReference type="Proteomes" id="UP000214588"/>
    </source>
</evidence>
<evidence type="ECO:0000256" key="8">
    <source>
        <dbReference type="HAMAP-Rule" id="MF_00011"/>
    </source>
</evidence>
<feature type="binding site" evidence="8">
    <location>
        <position position="142"/>
    </location>
    <ligand>
        <name>IMP</name>
        <dbReference type="ChEBI" id="CHEBI:58053"/>
        <note>ligand shared between dimeric partners</note>
    </ligand>
</feature>
<feature type="binding site" description="in other chain" evidence="8">
    <location>
        <position position="223"/>
    </location>
    <ligand>
        <name>IMP</name>
        <dbReference type="ChEBI" id="CHEBI:58053"/>
        <note>ligand shared between dimeric partners</note>
    </ligand>
</feature>
<evidence type="ECO:0000256" key="9">
    <source>
        <dbReference type="PROSITE-ProRule" id="PRU10134"/>
    </source>
</evidence>
<feature type="binding site" evidence="8">
    <location>
        <position position="13"/>
    </location>
    <ligand>
        <name>Mg(2+)</name>
        <dbReference type="ChEBI" id="CHEBI:18420"/>
    </ligand>
</feature>
<dbReference type="NCBIfam" id="TIGR00184">
    <property type="entry name" value="purA"/>
    <property type="match status" value="1"/>
</dbReference>
<dbReference type="PROSITE" id="PS00513">
    <property type="entry name" value="ADENYLOSUCCIN_SYN_2"/>
    <property type="match status" value="1"/>
</dbReference>
<feature type="binding site" description="in other chain" evidence="8">
    <location>
        <begin position="38"/>
        <end position="41"/>
    </location>
    <ligand>
        <name>IMP</name>
        <dbReference type="ChEBI" id="CHEBI:58053"/>
        <note>ligand shared between dimeric partners</note>
    </ligand>
</feature>
<feature type="binding site" evidence="8">
    <location>
        <position position="304"/>
    </location>
    <ligand>
        <name>GTP</name>
        <dbReference type="ChEBI" id="CHEBI:37565"/>
    </ligand>
</feature>
<reference evidence="11 12" key="1">
    <citation type="submission" date="2017-06" db="EMBL/GenBank/DDBJ databases">
        <title>Draft Genome Sequence of Natranaerobius trueperi halophilic, alkalithermophilic bacteria from soda lakes.</title>
        <authorList>
            <person name="Zhao B."/>
        </authorList>
    </citation>
    <scope>NUCLEOTIDE SEQUENCE [LARGE SCALE GENOMIC DNA]</scope>
    <source>
        <strain evidence="11 12">DSM 18760</strain>
    </source>
</reference>
<feature type="binding site" description="in other chain" evidence="8">
    <location>
        <begin position="13"/>
        <end position="16"/>
    </location>
    <ligand>
        <name>IMP</name>
        <dbReference type="ChEBI" id="CHEBI:58053"/>
        <note>ligand shared between dimeric partners</note>
    </ligand>
</feature>
<comment type="subcellular location">
    <subcellularLocation>
        <location evidence="8">Cytoplasm</location>
    </subcellularLocation>
</comment>
<feature type="binding site" evidence="8">
    <location>
        <begin position="330"/>
        <end position="332"/>
    </location>
    <ligand>
        <name>GTP</name>
        <dbReference type="ChEBI" id="CHEBI:37565"/>
    </ligand>
</feature>
<dbReference type="InterPro" id="IPR018220">
    <property type="entry name" value="Adenylosuccin_syn_GTP-bd"/>
</dbReference>
<comment type="cofactor">
    <cofactor evidence="8">
        <name>Mg(2+)</name>
        <dbReference type="ChEBI" id="CHEBI:18420"/>
    </cofactor>
    <text evidence="8">Binds 1 Mg(2+) ion per subunit.</text>
</comment>
<evidence type="ECO:0000256" key="2">
    <source>
        <dbReference type="ARBA" id="ARBA00022598"/>
    </source>
</evidence>
<keyword evidence="3 8" id="KW-0479">Metal-binding</keyword>
<feature type="active site" description="Proton donor" evidence="8">
    <location>
        <position position="41"/>
    </location>
</feature>
<protein>
    <recommendedName>
        <fullName evidence="8 10">Adenylosuccinate synthetase</fullName>
        <shortName evidence="8">AMPSase</shortName>
        <shortName evidence="8">AdSS</shortName>
        <ecNumber evidence="8 10">6.3.4.4</ecNumber>
    </recommendedName>
    <alternativeName>
        <fullName evidence="8">IMP--aspartate ligase</fullName>
    </alternativeName>
</protein>
<dbReference type="InterPro" id="IPR001114">
    <property type="entry name" value="Adenylosuccinate_synthetase"/>
</dbReference>
<proteinExistence type="inferred from homology"/>
<feature type="binding site" evidence="8">
    <location>
        <begin position="412"/>
        <end position="414"/>
    </location>
    <ligand>
        <name>GTP</name>
        <dbReference type="ChEBI" id="CHEBI:37565"/>
    </ligand>
</feature>
<feature type="binding site" description="in other chain" evidence="8">
    <location>
        <position position="302"/>
    </location>
    <ligand>
        <name>IMP</name>
        <dbReference type="ChEBI" id="CHEBI:58053"/>
        <note>ligand shared between dimeric partners</note>
    </ligand>
</feature>
<feature type="binding site" evidence="8">
    <location>
        <begin position="12"/>
        <end position="18"/>
    </location>
    <ligand>
        <name>GTP</name>
        <dbReference type="ChEBI" id="CHEBI:37565"/>
    </ligand>
</feature>
<dbReference type="EC" id="6.3.4.4" evidence="8 10"/>
<dbReference type="Proteomes" id="UP000214588">
    <property type="component" value="Unassembled WGS sequence"/>
</dbReference>
<dbReference type="UniPathway" id="UPA00075">
    <property type="reaction ID" value="UER00335"/>
</dbReference>
<feature type="active site" description="Proton acceptor" evidence="8">
    <location>
        <position position="13"/>
    </location>
</feature>
<evidence type="ECO:0000256" key="7">
    <source>
        <dbReference type="ARBA" id="ARBA00023134"/>
    </source>
</evidence>
<comment type="caution">
    <text evidence="11">The sequence shown here is derived from an EMBL/GenBank/DDBJ whole genome shotgun (WGS) entry which is preliminary data.</text>
</comment>
<feature type="binding site" evidence="8">
    <location>
        <begin position="298"/>
        <end position="304"/>
    </location>
    <ligand>
        <name>substrate</name>
    </ligand>
</feature>
<evidence type="ECO:0000313" key="11">
    <source>
        <dbReference type="EMBL" id="OWZ83496.1"/>
    </source>
</evidence>
<dbReference type="GO" id="GO:0005737">
    <property type="term" value="C:cytoplasm"/>
    <property type="evidence" value="ECO:0007669"/>
    <property type="project" value="UniProtKB-SubCell"/>
</dbReference>
<dbReference type="GO" id="GO:0004019">
    <property type="term" value="F:adenylosuccinate synthase activity"/>
    <property type="evidence" value="ECO:0007669"/>
    <property type="project" value="UniProtKB-UniRule"/>
</dbReference>
<dbReference type="Pfam" id="PF00709">
    <property type="entry name" value="Adenylsucc_synt"/>
    <property type="match status" value="1"/>
</dbReference>
<dbReference type="FunFam" id="3.90.170.10:FF:000001">
    <property type="entry name" value="Adenylosuccinate synthetase"/>
    <property type="match status" value="1"/>
</dbReference>
<dbReference type="FunFam" id="1.10.300.10:FF:000001">
    <property type="entry name" value="Adenylosuccinate synthetase"/>
    <property type="match status" value="1"/>
</dbReference>
<name>A0A226BWX1_9FIRM</name>
<dbReference type="AlphaFoldDB" id="A0A226BWX1"/>
<dbReference type="EMBL" id="NIQC01000017">
    <property type="protein sequence ID" value="OWZ83496.1"/>
    <property type="molecule type" value="Genomic_DNA"/>
</dbReference>
<accession>A0A226BWX1</accession>
<dbReference type="SMART" id="SM00788">
    <property type="entry name" value="Adenylsucc_synt"/>
    <property type="match status" value="1"/>
</dbReference>
<keyword evidence="12" id="KW-1185">Reference proteome</keyword>
<dbReference type="InterPro" id="IPR042109">
    <property type="entry name" value="Adenylosuccinate_synth_dom1"/>
</dbReference>
<dbReference type="InterPro" id="IPR042111">
    <property type="entry name" value="Adenylosuccinate_synth_dom3"/>
</dbReference>
<feature type="binding site" evidence="8">
    <location>
        <begin position="40"/>
        <end position="42"/>
    </location>
    <ligand>
        <name>GTP</name>
        <dbReference type="ChEBI" id="CHEBI:37565"/>
    </ligand>
</feature>
<dbReference type="PROSITE" id="PS01266">
    <property type="entry name" value="ADENYLOSUCCIN_SYN_1"/>
    <property type="match status" value="1"/>
</dbReference>
<dbReference type="NCBIfam" id="NF002223">
    <property type="entry name" value="PRK01117.1"/>
    <property type="match status" value="1"/>
</dbReference>
<evidence type="ECO:0000256" key="4">
    <source>
        <dbReference type="ARBA" id="ARBA00022741"/>
    </source>
</evidence>
<organism evidence="11 12">
    <name type="scientific">Natranaerobius trueperi</name>
    <dbReference type="NCBI Taxonomy" id="759412"/>
    <lineage>
        <taxon>Bacteria</taxon>
        <taxon>Bacillati</taxon>
        <taxon>Bacillota</taxon>
        <taxon>Clostridia</taxon>
        <taxon>Natranaerobiales</taxon>
        <taxon>Natranaerobiaceae</taxon>
        <taxon>Natranaerobius</taxon>
    </lineage>
</organism>
<feature type="binding site" description="in other chain" evidence="8">
    <location>
        <position position="238"/>
    </location>
    <ligand>
        <name>IMP</name>
        <dbReference type="ChEBI" id="CHEBI:58053"/>
        <note>ligand shared between dimeric partners</note>
    </ligand>
</feature>
<dbReference type="HAMAP" id="MF_00011">
    <property type="entry name" value="Adenylosucc_synth"/>
    <property type="match status" value="1"/>
</dbReference>
<comment type="pathway">
    <text evidence="8 10">Purine metabolism; AMP biosynthesis via de novo pathway; AMP from IMP: step 1/2.</text>
</comment>